<proteinExistence type="predicted"/>
<feature type="domain" description="ABC transporter" evidence="4">
    <location>
        <begin position="5"/>
        <end position="230"/>
    </location>
</feature>
<dbReference type="GO" id="GO:0005524">
    <property type="term" value="F:ATP binding"/>
    <property type="evidence" value="ECO:0007669"/>
    <property type="project" value="UniProtKB-KW"/>
</dbReference>
<dbReference type="PANTHER" id="PTHR42939">
    <property type="entry name" value="ABC TRANSPORTER ATP-BINDING PROTEIN ALBC-RELATED"/>
    <property type="match status" value="1"/>
</dbReference>
<dbReference type="SMART" id="SM00382">
    <property type="entry name" value="AAA"/>
    <property type="match status" value="1"/>
</dbReference>
<evidence type="ECO:0000259" key="4">
    <source>
        <dbReference type="PROSITE" id="PS50893"/>
    </source>
</evidence>
<dbReference type="GO" id="GO:0016887">
    <property type="term" value="F:ATP hydrolysis activity"/>
    <property type="evidence" value="ECO:0007669"/>
    <property type="project" value="InterPro"/>
</dbReference>
<evidence type="ECO:0000313" key="6">
    <source>
        <dbReference type="Proteomes" id="UP000663937"/>
    </source>
</evidence>
<keyword evidence="2" id="KW-0547">Nucleotide-binding</keyword>
<evidence type="ECO:0000256" key="2">
    <source>
        <dbReference type="ARBA" id="ARBA00022741"/>
    </source>
</evidence>
<name>A0A8A4ZIQ4_9MICO</name>
<dbReference type="Pfam" id="PF00005">
    <property type="entry name" value="ABC_tran"/>
    <property type="match status" value="1"/>
</dbReference>
<dbReference type="InterPro" id="IPR003439">
    <property type="entry name" value="ABC_transporter-like_ATP-bd"/>
</dbReference>
<reference evidence="5" key="1">
    <citation type="submission" date="2021-03" db="EMBL/GenBank/DDBJ databases">
        <title>Pengzhenrongella sicca gen. nov., sp. nov., a new member of suborder Micrococcineae isolated from High-Arctic tundra soil.</title>
        <authorList>
            <person name="Peng F."/>
        </authorList>
    </citation>
    <scope>NUCLEOTIDE SEQUENCE</scope>
    <source>
        <strain evidence="5">LRZ-2</strain>
    </source>
</reference>
<keyword evidence="3 5" id="KW-0067">ATP-binding</keyword>
<protein>
    <submittedName>
        <fullName evidence="5">ABC transporter ATP-binding protein</fullName>
    </submittedName>
</protein>
<gene>
    <name evidence="5" type="ORF">J4E96_01820</name>
</gene>
<keyword evidence="1" id="KW-0813">Transport</keyword>
<dbReference type="KEGG" id="psic:J4E96_01820"/>
<dbReference type="EMBL" id="CP071868">
    <property type="protein sequence ID" value="QTE31261.1"/>
    <property type="molecule type" value="Genomic_DNA"/>
</dbReference>
<keyword evidence="6" id="KW-1185">Reference proteome</keyword>
<evidence type="ECO:0000256" key="3">
    <source>
        <dbReference type="ARBA" id="ARBA00022840"/>
    </source>
</evidence>
<sequence>MRPVIEARGVAKEFRGTHALADVSFALEPDRIHGLLGRNGAGKTTLMRILAGQDRPSGGSVAMFGADPFENAAVAQRICFVRESQVYPENFRVGHVLAAARLLYPTWADDVATRLVAAFDLPQDRPVKKLSRGMTSALGIVVGIAARAPITMFDEPYLGLDPAARQVFYDALLADFSAHPRTVVLSTHLIDEVATLLERVVVVHRGRVVLDADADDVRGTAAAVTGPSPRVEQFIAGREVLHREDLGAYAKVTVLGRLTAADRVRARDLDLELAPVSLQQLVIHATAGAR</sequence>
<dbReference type="SUPFAM" id="SSF52540">
    <property type="entry name" value="P-loop containing nucleoside triphosphate hydrolases"/>
    <property type="match status" value="1"/>
</dbReference>
<dbReference type="Gene3D" id="3.40.50.300">
    <property type="entry name" value="P-loop containing nucleotide triphosphate hydrolases"/>
    <property type="match status" value="1"/>
</dbReference>
<dbReference type="CDD" id="cd03230">
    <property type="entry name" value="ABC_DR_subfamily_A"/>
    <property type="match status" value="1"/>
</dbReference>
<dbReference type="Proteomes" id="UP000663937">
    <property type="component" value="Chromosome"/>
</dbReference>
<organism evidence="5 6">
    <name type="scientific">Pengzhenrongella sicca</name>
    <dbReference type="NCBI Taxonomy" id="2819238"/>
    <lineage>
        <taxon>Bacteria</taxon>
        <taxon>Bacillati</taxon>
        <taxon>Actinomycetota</taxon>
        <taxon>Actinomycetes</taxon>
        <taxon>Micrococcales</taxon>
        <taxon>Pengzhenrongella</taxon>
    </lineage>
</organism>
<dbReference type="InterPro" id="IPR051782">
    <property type="entry name" value="ABC_Transporter_VariousFunc"/>
</dbReference>
<accession>A0A8A4ZIQ4</accession>
<evidence type="ECO:0000256" key="1">
    <source>
        <dbReference type="ARBA" id="ARBA00022448"/>
    </source>
</evidence>
<dbReference type="AlphaFoldDB" id="A0A8A4ZIQ4"/>
<dbReference type="InterPro" id="IPR027417">
    <property type="entry name" value="P-loop_NTPase"/>
</dbReference>
<dbReference type="PANTHER" id="PTHR42939:SF1">
    <property type="entry name" value="ABC TRANSPORTER ATP-BINDING PROTEIN ALBC-RELATED"/>
    <property type="match status" value="1"/>
</dbReference>
<dbReference type="PROSITE" id="PS50893">
    <property type="entry name" value="ABC_TRANSPORTER_2"/>
    <property type="match status" value="1"/>
</dbReference>
<dbReference type="InterPro" id="IPR003593">
    <property type="entry name" value="AAA+_ATPase"/>
</dbReference>
<evidence type="ECO:0000313" key="5">
    <source>
        <dbReference type="EMBL" id="QTE31261.1"/>
    </source>
</evidence>